<feature type="signal peptide" evidence="2">
    <location>
        <begin position="1"/>
        <end position="23"/>
    </location>
</feature>
<gene>
    <name evidence="3" type="ORF">GCM10011573_07160</name>
</gene>
<accession>A0ABQ1NLE9</accession>
<evidence type="ECO:0000256" key="1">
    <source>
        <dbReference type="SAM" id="Phobius"/>
    </source>
</evidence>
<proteinExistence type="predicted"/>
<feature type="chain" id="PRO_5047044941" description="DUF2334 domain-containing protein" evidence="2">
    <location>
        <begin position="24"/>
        <end position="523"/>
    </location>
</feature>
<sequence length="523" mass="60275">MRLKFSLFFILCSLFLIPQKMFAADEQHILFVYDSLNIAENKQNDVDSIQRLLTSFGASVQTIEEDKYLSGMMFNQKFDGIITMINWSDKELNEKFIQDRSQFSGKKLHIGSKVVPDEQQLFTGKWRDLSHRQFTLEDERDRYSQILNYREKTTVLEETAGEGIGRLRAQEIDHQAIPFGVLENGHGFLPFFDKKGAVFLKSAELISSWLGIGQSYNPILTIDGLNPMKDMGVASDFQKALSKISVPYIISTTSVNRNNTTRPYYVFTDVLRSFESGSGIVFLEMPVVNNVNLNDNHVLAQLLEQQISLLIDRSVFPVGFSAYGYWNQDAQYQADGLKISKTIILRENPAIEDQYYRGRTNNSDLFNTAFYDLPFDYLAGISWEKEGVTADYHFPMPVTMSFSFPDSKREIKNIIQDISDSPLQFYKVGQHRFQFDIQTQTQHIEFLNSRRYLNGKLVNSLKNIPNTEVNETVFRGQFARFFNVTNVVLIVFVLSTLVVLSVLFVFGRRNYRSKYIQKKRGSK</sequence>
<dbReference type="EMBL" id="BMKI01000001">
    <property type="protein sequence ID" value="GGC80050.1"/>
    <property type="molecule type" value="Genomic_DNA"/>
</dbReference>
<keyword evidence="1" id="KW-1133">Transmembrane helix</keyword>
<organism evidence="3 4">
    <name type="scientific">Enterococcus wangshanyuanii</name>
    <dbReference type="NCBI Taxonomy" id="2005703"/>
    <lineage>
        <taxon>Bacteria</taxon>
        <taxon>Bacillati</taxon>
        <taxon>Bacillota</taxon>
        <taxon>Bacilli</taxon>
        <taxon>Lactobacillales</taxon>
        <taxon>Enterococcaceae</taxon>
        <taxon>Enterococcus</taxon>
    </lineage>
</organism>
<reference evidence="4" key="1">
    <citation type="journal article" date="2019" name="Int. J. Syst. Evol. Microbiol.">
        <title>The Global Catalogue of Microorganisms (GCM) 10K type strain sequencing project: providing services to taxonomists for standard genome sequencing and annotation.</title>
        <authorList>
            <consortium name="The Broad Institute Genomics Platform"/>
            <consortium name="The Broad Institute Genome Sequencing Center for Infectious Disease"/>
            <person name="Wu L."/>
            <person name="Ma J."/>
        </authorList>
    </citation>
    <scope>NUCLEOTIDE SEQUENCE [LARGE SCALE GENOMIC DNA]</scope>
    <source>
        <strain evidence="4">CGMCC 1.15942</strain>
    </source>
</reference>
<protein>
    <recommendedName>
        <fullName evidence="5">DUF2334 domain-containing protein</fullName>
    </recommendedName>
</protein>
<evidence type="ECO:0008006" key="5">
    <source>
        <dbReference type="Google" id="ProtNLM"/>
    </source>
</evidence>
<dbReference type="RefSeq" id="WP_088268601.1">
    <property type="nucleotide sequence ID" value="NZ_BMKI01000001.1"/>
</dbReference>
<name>A0ABQ1NLE9_9ENTE</name>
<feature type="transmembrane region" description="Helical" evidence="1">
    <location>
        <begin position="487"/>
        <end position="506"/>
    </location>
</feature>
<comment type="caution">
    <text evidence="3">The sequence shown here is derived from an EMBL/GenBank/DDBJ whole genome shotgun (WGS) entry which is preliminary data.</text>
</comment>
<evidence type="ECO:0000313" key="4">
    <source>
        <dbReference type="Proteomes" id="UP000630615"/>
    </source>
</evidence>
<dbReference type="Proteomes" id="UP000630615">
    <property type="component" value="Unassembled WGS sequence"/>
</dbReference>
<evidence type="ECO:0000313" key="3">
    <source>
        <dbReference type="EMBL" id="GGC80050.1"/>
    </source>
</evidence>
<keyword evidence="1" id="KW-0812">Transmembrane</keyword>
<evidence type="ECO:0000256" key="2">
    <source>
        <dbReference type="SAM" id="SignalP"/>
    </source>
</evidence>
<keyword evidence="1" id="KW-0472">Membrane</keyword>
<keyword evidence="2" id="KW-0732">Signal</keyword>
<keyword evidence="4" id="KW-1185">Reference proteome</keyword>